<protein>
    <submittedName>
        <fullName evidence="3">Glycosyltransferase</fullName>
        <ecNumber evidence="3">2.4.-.-</ecNumber>
    </submittedName>
</protein>
<gene>
    <name evidence="3" type="ORF">NNL22_06115</name>
</gene>
<evidence type="ECO:0000259" key="1">
    <source>
        <dbReference type="Pfam" id="PF00534"/>
    </source>
</evidence>
<keyword evidence="4" id="KW-1185">Reference proteome</keyword>
<evidence type="ECO:0000259" key="2">
    <source>
        <dbReference type="Pfam" id="PF13439"/>
    </source>
</evidence>
<dbReference type="EMBL" id="CP101527">
    <property type="protein sequence ID" value="UZW76150.1"/>
    <property type="molecule type" value="Genomic_DNA"/>
</dbReference>
<name>A0A9E8HKS3_9ALTE</name>
<proteinExistence type="predicted"/>
<dbReference type="InterPro" id="IPR050194">
    <property type="entry name" value="Glycosyltransferase_grp1"/>
</dbReference>
<accession>A0A9E8HKS3</accession>
<dbReference type="AlphaFoldDB" id="A0A9E8HKS3"/>
<dbReference type="InterPro" id="IPR001296">
    <property type="entry name" value="Glyco_trans_1"/>
</dbReference>
<reference evidence="3" key="1">
    <citation type="submission" date="2022-07" db="EMBL/GenBank/DDBJ databases">
        <title>Alkalimarinus sp. nov., isolated from gut of a Alitta virens.</title>
        <authorList>
            <person name="Yang A.I."/>
            <person name="Shin N.-R."/>
        </authorList>
    </citation>
    <scope>NUCLEOTIDE SEQUENCE</scope>
    <source>
        <strain evidence="3">FA028</strain>
    </source>
</reference>
<dbReference type="GO" id="GO:0016757">
    <property type="term" value="F:glycosyltransferase activity"/>
    <property type="evidence" value="ECO:0007669"/>
    <property type="project" value="UniProtKB-KW"/>
</dbReference>
<dbReference type="EC" id="2.4.-.-" evidence="3"/>
<dbReference type="InterPro" id="IPR028098">
    <property type="entry name" value="Glyco_trans_4-like_N"/>
</dbReference>
<keyword evidence="3" id="KW-0328">Glycosyltransferase</keyword>
<dbReference type="PANTHER" id="PTHR45947:SF3">
    <property type="entry name" value="SULFOQUINOVOSYL TRANSFERASE SQD2"/>
    <property type="match status" value="1"/>
</dbReference>
<feature type="domain" description="Glycosyl transferase family 1" evidence="1">
    <location>
        <begin position="177"/>
        <end position="337"/>
    </location>
</feature>
<dbReference type="Pfam" id="PF00534">
    <property type="entry name" value="Glycos_transf_1"/>
    <property type="match status" value="1"/>
</dbReference>
<dbReference type="RefSeq" id="WP_251811966.1">
    <property type="nucleotide sequence ID" value="NZ_CP101527.1"/>
</dbReference>
<dbReference type="Proteomes" id="UP001164472">
    <property type="component" value="Chromosome"/>
</dbReference>
<keyword evidence="3" id="KW-0808">Transferase</keyword>
<sequence>MGKVYYLIDHFKDPYAGTEGQLYALIKALVEQKKRIEVGVFRNSDYIKSGDFPCSVKVLGITKMFSPVAFFKLFQLGFYLRKNNFKLVHIFFNDASVIAPIVLKLFGIKVIISRRDMGFWYTDTLKKILKFNANFVDGCICNSEAVKQVTVDSEGYALSQVHVVYNGLPPHKLAKVDKLQQTDDSKTIGIVANIRPVKRIQDLVSAFAIVKKTVQQAKLVIVGDGDNTSLLHQATALGVADAIEFTGAQKNVAQYIAQFDVATLTSESEGLSNAIIEYMVYSKPVVCSRVGGNPELVEHGTNGLLYDVTNVEQLAEHLIKLLQDSALSEEYGRNGREKVEKEFSIQQMVTNTLSIYSKYGYSVGQNQ</sequence>
<dbReference type="PANTHER" id="PTHR45947">
    <property type="entry name" value="SULFOQUINOVOSYL TRANSFERASE SQD2"/>
    <property type="match status" value="1"/>
</dbReference>
<feature type="domain" description="Glycosyltransferase subfamily 4-like N-terminal" evidence="2">
    <location>
        <begin position="17"/>
        <end position="170"/>
    </location>
</feature>
<dbReference type="Pfam" id="PF13439">
    <property type="entry name" value="Glyco_transf_4"/>
    <property type="match status" value="1"/>
</dbReference>
<dbReference type="KEGG" id="asem:NNL22_06115"/>
<evidence type="ECO:0000313" key="4">
    <source>
        <dbReference type="Proteomes" id="UP001164472"/>
    </source>
</evidence>
<dbReference type="Gene3D" id="3.40.50.2000">
    <property type="entry name" value="Glycogen Phosphorylase B"/>
    <property type="match status" value="2"/>
</dbReference>
<evidence type="ECO:0000313" key="3">
    <source>
        <dbReference type="EMBL" id="UZW76150.1"/>
    </source>
</evidence>
<organism evidence="3 4">
    <name type="scientific">Alkalimarinus sediminis</name>
    <dbReference type="NCBI Taxonomy" id="1632866"/>
    <lineage>
        <taxon>Bacteria</taxon>
        <taxon>Pseudomonadati</taxon>
        <taxon>Pseudomonadota</taxon>
        <taxon>Gammaproteobacteria</taxon>
        <taxon>Alteromonadales</taxon>
        <taxon>Alteromonadaceae</taxon>
        <taxon>Alkalimarinus</taxon>
    </lineage>
</organism>
<dbReference type="SUPFAM" id="SSF53756">
    <property type="entry name" value="UDP-Glycosyltransferase/glycogen phosphorylase"/>
    <property type="match status" value="1"/>
</dbReference>